<dbReference type="EMBL" id="LVVL01000001">
    <property type="protein sequence ID" value="OAN15414.1"/>
    <property type="molecule type" value="Genomic_DNA"/>
</dbReference>
<dbReference type="InterPro" id="IPR036388">
    <property type="entry name" value="WH-like_DNA-bd_sf"/>
</dbReference>
<dbReference type="Pfam" id="PF10400">
    <property type="entry name" value="Vir_act_alpha_C"/>
    <property type="match status" value="1"/>
</dbReference>
<evidence type="ECO:0000313" key="4">
    <source>
        <dbReference type="Proteomes" id="UP000078447"/>
    </source>
</evidence>
<dbReference type="InterPro" id="IPR018309">
    <property type="entry name" value="Tscrpt_reg_PadR_C"/>
</dbReference>
<dbReference type="PROSITE" id="PS51257">
    <property type="entry name" value="PROKAR_LIPOPROTEIN"/>
    <property type="match status" value="1"/>
</dbReference>
<dbReference type="Gene3D" id="1.10.10.10">
    <property type="entry name" value="Winged helix-like DNA-binding domain superfamily/Winged helix DNA-binding domain"/>
    <property type="match status" value="1"/>
</dbReference>
<dbReference type="PANTHER" id="PTHR43252">
    <property type="entry name" value="TRANSCRIPTIONAL REGULATOR YQJI"/>
    <property type="match status" value="1"/>
</dbReference>
<dbReference type="PANTHER" id="PTHR43252:SF6">
    <property type="entry name" value="NEGATIVE TRANSCRIPTION REGULATOR PADR"/>
    <property type="match status" value="1"/>
</dbReference>
<dbReference type="RefSeq" id="WP_028106250.1">
    <property type="nucleotide sequence ID" value="NZ_LVVL01000001.1"/>
</dbReference>
<evidence type="ECO:0000259" key="1">
    <source>
        <dbReference type="Pfam" id="PF03551"/>
    </source>
</evidence>
<reference evidence="3 4" key="1">
    <citation type="submission" date="2016-03" db="EMBL/GenBank/DDBJ databases">
        <authorList>
            <person name="Cho S.-Y."/>
            <person name="Lim S."/>
            <person name="Kim H."/>
            <person name="Soh E.H."/>
            <person name="Moon J.S."/>
        </authorList>
    </citation>
    <scope>NUCLEOTIDE SEQUENCE [LARGE SCALE GENOMIC DNA]</scope>
    <source>
        <strain evidence="3 4">KCTC 3810</strain>
    </source>
</reference>
<name>A0ABX2VB02_9BACL</name>
<organism evidence="3 4">
    <name type="scientific">Exiguobacterium undae</name>
    <dbReference type="NCBI Taxonomy" id="169177"/>
    <lineage>
        <taxon>Bacteria</taxon>
        <taxon>Bacillati</taxon>
        <taxon>Bacillota</taxon>
        <taxon>Bacilli</taxon>
        <taxon>Bacillales</taxon>
        <taxon>Bacillales Family XII. Incertae Sedis</taxon>
        <taxon>Exiguobacterium</taxon>
    </lineage>
</organism>
<sequence length="188" mass="21758">MPKENMTRYAILGLLASGCTSGYEMKHTIDTSLNHFWKISFGQVYPMLKTLAQEGLIEETSEGDDRKTFILTPDGEAALRRWVEEPTTELPVQRNELLLKLYFARHESKETTIQKIDQHAALLRERLETYHMIEQTIRASPETNEAMYWLLTLDYGKRKTQALLEWCAASIQTLEGGKDDETRDRDTE</sequence>
<gene>
    <name evidence="3" type="ORF">A3783_05620</name>
</gene>
<accession>A0ABX2VB02</accession>
<dbReference type="Pfam" id="PF03551">
    <property type="entry name" value="PadR"/>
    <property type="match status" value="1"/>
</dbReference>
<evidence type="ECO:0000259" key="2">
    <source>
        <dbReference type="Pfam" id="PF10400"/>
    </source>
</evidence>
<dbReference type="InterPro" id="IPR005149">
    <property type="entry name" value="Tscrpt_reg_PadR_N"/>
</dbReference>
<dbReference type="InterPro" id="IPR036390">
    <property type="entry name" value="WH_DNA-bd_sf"/>
</dbReference>
<evidence type="ECO:0000313" key="3">
    <source>
        <dbReference type="EMBL" id="OAN15414.1"/>
    </source>
</evidence>
<feature type="domain" description="Transcription regulator PadR N-terminal" evidence="1">
    <location>
        <begin position="11"/>
        <end position="80"/>
    </location>
</feature>
<keyword evidence="4" id="KW-1185">Reference proteome</keyword>
<dbReference type="Gene3D" id="6.10.140.190">
    <property type="match status" value="1"/>
</dbReference>
<dbReference type="SUPFAM" id="SSF46785">
    <property type="entry name" value="Winged helix' DNA-binding domain"/>
    <property type="match status" value="1"/>
</dbReference>
<comment type="caution">
    <text evidence="3">The sequence shown here is derived from an EMBL/GenBank/DDBJ whole genome shotgun (WGS) entry which is preliminary data.</text>
</comment>
<dbReference type="Proteomes" id="UP000078447">
    <property type="component" value="Unassembled WGS sequence"/>
</dbReference>
<feature type="domain" description="Transcription regulator PadR C-terminal" evidence="2">
    <location>
        <begin position="94"/>
        <end position="175"/>
    </location>
</feature>
<proteinExistence type="predicted"/>
<protein>
    <submittedName>
        <fullName evidence="3">Transcriptional regulator</fullName>
    </submittedName>
</protein>